<evidence type="ECO:0000313" key="15">
    <source>
        <dbReference type="EMBL" id="UZP75422.1"/>
    </source>
</evidence>
<dbReference type="InterPro" id="IPR004101">
    <property type="entry name" value="Mur_ligase_C"/>
</dbReference>
<reference evidence="15 16" key="1">
    <citation type="submission" date="2019-02" db="EMBL/GenBank/DDBJ databases">
        <title>Halieaceae_genomes.</title>
        <authorList>
            <person name="Li S.-H."/>
        </authorList>
    </citation>
    <scope>NUCLEOTIDE SEQUENCE [LARGE SCALE GENOMIC DNA]</scope>
    <source>
        <strain evidence="15 16">JH123</strain>
    </source>
</reference>
<comment type="catalytic activity">
    <reaction evidence="10 11">
        <text>D-alanyl-D-alanine + UDP-N-acetyl-alpha-D-muramoyl-L-alanyl-gamma-D-glutamyl-meso-2,6-diaminopimelate + ATP = UDP-N-acetyl-alpha-D-muramoyl-L-alanyl-gamma-D-glutamyl-meso-2,6-diaminopimeloyl-D-alanyl-D-alanine + ADP + phosphate + H(+)</text>
        <dbReference type="Rhea" id="RHEA:28374"/>
        <dbReference type="ChEBI" id="CHEBI:15378"/>
        <dbReference type="ChEBI" id="CHEBI:30616"/>
        <dbReference type="ChEBI" id="CHEBI:43474"/>
        <dbReference type="ChEBI" id="CHEBI:57822"/>
        <dbReference type="ChEBI" id="CHEBI:61386"/>
        <dbReference type="ChEBI" id="CHEBI:83905"/>
        <dbReference type="ChEBI" id="CHEBI:456216"/>
        <dbReference type="EC" id="6.3.2.10"/>
    </reaction>
</comment>
<evidence type="ECO:0000256" key="5">
    <source>
        <dbReference type="ARBA" id="ARBA00022840"/>
    </source>
</evidence>
<dbReference type="InterPro" id="IPR051046">
    <property type="entry name" value="MurCDEF_CellWall_CoF430Synth"/>
</dbReference>
<evidence type="ECO:0000256" key="8">
    <source>
        <dbReference type="ARBA" id="ARBA00023306"/>
    </source>
</evidence>
<keyword evidence="2 10" id="KW-0436">Ligase</keyword>
<feature type="domain" description="Mur ligase N-terminal catalytic" evidence="12">
    <location>
        <begin position="55"/>
        <end position="114"/>
    </location>
</feature>
<dbReference type="HAMAP" id="MF_02019">
    <property type="entry name" value="MurF"/>
    <property type="match status" value="1"/>
</dbReference>
<keyword evidence="5 10" id="KW-0067">ATP-binding</keyword>
<dbReference type="EMBL" id="CP036501">
    <property type="protein sequence ID" value="UZP75422.1"/>
    <property type="molecule type" value="Genomic_DNA"/>
</dbReference>
<keyword evidence="1 10" id="KW-0963">Cytoplasm</keyword>
<feature type="domain" description="Mur ligase central" evidence="14">
    <location>
        <begin position="135"/>
        <end position="323"/>
    </location>
</feature>
<dbReference type="Gene3D" id="3.40.1190.10">
    <property type="entry name" value="Mur-like, catalytic domain"/>
    <property type="match status" value="1"/>
</dbReference>
<evidence type="ECO:0000256" key="7">
    <source>
        <dbReference type="ARBA" id="ARBA00022984"/>
    </source>
</evidence>
<evidence type="ECO:0000256" key="9">
    <source>
        <dbReference type="ARBA" id="ARBA00023316"/>
    </source>
</evidence>
<dbReference type="EC" id="6.3.2.10" evidence="10 11"/>
<gene>
    <name evidence="10" type="primary">murF</name>
    <name evidence="15" type="ORF">E0F26_12040</name>
</gene>
<keyword evidence="4 10" id="KW-0547">Nucleotide-binding</keyword>
<evidence type="ECO:0000256" key="4">
    <source>
        <dbReference type="ARBA" id="ARBA00022741"/>
    </source>
</evidence>
<accession>A0ABY6Q807</accession>
<evidence type="ECO:0000259" key="12">
    <source>
        <dbReference type="Pfam" id="PF01225"/>
    </source>
</evidence>
<dbReference type="InterPro" id="IPR035911">
    <property type="entry name" value="MurE/MurF_N"/>
</dbReference>
<comment type="function">
    <text evidence="10 11">Involved in cell wall formation. Catalyzes the final step in the synthesis of UDP-N-acetylmuramoyl-pentapeptide, the precursor of murein.</text>
</comment>
<dbReference type="InterPro" id="IPR013221">
    <property type="entry name" value="Mur_ligase_cen"/>
</dbReference>
<keyword evidence="8 10" id="KW-0131">Cell cycle</keyword>
<evidence type="ECO:0000256" key="10">
    <source>
        <dbReference type="HAMAP-Rule" id="MF_02019"/>
    </source>
</evidence>
<dbReference type="GO" id="GO:0016874">
    <property type="term" value="F:ligase activity"/>
    <property type="evidence" value="ECO:0007669"/>
    <property type="project" value="UniProtKB-KW"/>
</dbReference>
<evidence type="ECO:0000313" key="16">
    <source>
        <dbReference type="Proteomes" id="UP001317963"/>
    </source>
</evidence>
<evidence type="ECO:0000256" key="3">
    <source>
        <dbReference type="ARBA" id="ARBA00022618"/>
    </source>
</evidence>
<protein>
    <recommendedName>
        <fullName evidence="10 11">UDP-N-acetylmuramoyl-tripeptide--D-alanyl-D-alanine ligase</fullName>
        <ecNumber evidence="10 11">6.3.2.10</ecNumber>
    </recommendedName>
    <alternativeName>
        <fullName evidence="10">D-alanyl-D-alanine-adding enzyme</fullName>
    </alternativeName>
</protein>
<dbReference type="Gene3D" id="3.40.1390.10">
    <property type="entry name" value="MurE/MurF, N-terminal domain"/>
    <property type="match status" value="1"/>
</dbReference>
<name>A0ABY6Q807_9GAMM</name>
<comment type="pathway">
    <text evidence="10 11">Cell wall biogenesis; peptidoglycan biosynthesis.</text>
</comment>
<dbReference type="Gene3D" id="3.90.190.20">
    <property type="entry name" value="Mur ligase, C-terminal domain"/>
    <property type="match status" value="1"/>
</dbReference>
<dbReference type="Proteomes" id="UP001317963">
    <property type="component" value="Chromosome"/>
</dbReference>
<dbReference type="Pfam" id="PF01225">
    <property type="entry name" value="Mur_ligase"/>
    <property type="match status" value="1"/>
</dbReference>
<dbReference type="PANTHER" id="PTHR43024:SF1">
    <property type="entry name" value="UDP-N-ACETYLMURAMOYL-TRIPEPTIDE--D-ALANYL-D-ALANINE LIGASE"/>
    <property type="match status" value="1"/>
</dbReference>
<evidence type="ECO:0000256" key="11">
    <source>
        <dbReference type="RuleBase" id="RU004136"/>
    </source>
</evidence>
<keyword evidence="3 10" id="KW-0132">Cell division</keyword>
<dbReference type="SUPFAM" id="SSF53623">
    <property type="entry name" value="MurD-like peptide ligases, catalytic domain"/>
    <property type="match status" value="1"/>
</dbReference>
<comment type="subcellular location">
    <subcellularLocation>
        <location evidence="10 11">Cytoplasm</location>
    </subcellularLocation>
</comment>
<keyword evidence="6 10" id="KW-0133">Cell shape</keyword>
<evidence type="ECO:0000256" key="6">
    <source>
        <dbReference type="ARBA" id="ARBA00022960"/>
    </source>
</evidence>
<comment type="similarity">
    <text evidence="10">Belongs to the MurCDEF family. MurF subfamily.</text>
</comment>
<dbReference type="InterPro" id="IPR036615">
    <property type="entry name" value="Mur_ligase_C_dom_sf"/>
</dbReference>
<dbReference type="SUPFAM" id="SSF53244">
    <property type="entry name" value="MurD-like peptide ligases, peptide-binding domain"/>
    <property type="match status" value="1"/>
</dbReference>
<dbReference type="InterPro" id="IPR000713">
    <property type="entry name" value="Mur_ligase_N"/>
</dbReference>
<dbReference type="PANTHER" id="PTHR43024">
    <property type="entry name" value="UDP-N-ACETYLMURAMOYL-TRIPEPTIDE--D-ALANYL-D-ALANINE LIGASE"/>
    <property type="match status" value="1"/>
</dbReference>
<feature type="domain" description="Mur ligase C-terminal" evidence="13">
    <location>
        <begin position="345"/>
        <end position="463"/>
    </location>
</feature>
<keyword evidence="16" id="KW-1185">Reference proteome</keyword>
<dbReference type="Pfam" id="PF02875">
    <property type="entry name" value="Mur_ligase_C"/>
    <property type="match status" value="1"/>
</dbReference>
<keyword evidence="7 10" id="KW-0573">Peptidoglycan synthesis</keyword>
<evidence type="ECO:0000259" key="13">
    <source>
        <dbReference type="Pfam" id="PF02875"/>
    </source>
</evidence>
<evidence type="ECO:0000256" key="1">
    <source>
        <dbReference type="ARBA" id="ARBA00022490"/>
    </source>
</evidence>
<dbReference type="Pfam" id="PF08245">
    <property type="entry name" value="Mur_ligase_M"/>
    <property type="match status" value="1"/>
</dbReference>
<keyword evidence="9 10" id="KW-0961">Cell wall biogenesis/degradation</keyword>
<dbReference type="InterPro" id="IPR036565">
    <property type="entry name" value="Mur-like_cat_sf"/>
</dbReference>
<feature type="binding site" evidence="10">
    <location>
        <begin position="137"/>
        <end position="143"/>
    </location>
    <ligand>
        <name>ATP</name>
        <dbReference type="ChEBI" id="CHEBI:30616"/>
    </ligand>
</feature>
<sequence length="483" mass="51051">MRAISWLGTRSSIFLMSTARRRLCENVRWPMRDLHLSHLAKSLGVDCQNGDAVLRGLAIDSRAVKPGDLFVAIVGDRVDGHDFIESALANGAVAVACARPIDTPVPSIQIADSNQVCASFGRLMRADFGGVVIGITGSAGKTTAKSFLESICSGAGSTVATSGNQNNELGVPLTLARLSENPEFAVVEMGASRKGDIAYLKSMAAPQIAVLLNALEAHVGRFGSLDTIVETKGEILDNLTEADTAVLNADQLHYASWRKRAAPAKIIAFGEDSSADVRLLDTVDHGLDGSDITVDMLGTRVALRLSIPGKAGVTNALAAMAAAAALDIDPDVIAQGIEALSPVEGRGNTIQLDRGIRLINDCYNASPSSVMAALDTLNKARPPRTAVLADMLELGDDGPRYHREVGKHLSNLGIERVIAVGELSAHIKDSCSVQALHFSDTNELLADCPDFLQDETILVKGSRGMQLDRFVTSMTSSLGDAKC</sequence>
<proteinExistence type="inferred from homology"/>
<organism evidence="15 16">
    <name type="scientific">Candidatus Paraluminiphilus aquimaris</name>
    <dbReference type="NCBI Taxonomy" id="2518994"/>
    <lineage>
        <taxon>Bacteria</taxon>
        <taxon>Pseudomonadati</taxon>
        <taxon>Pseudomonadota</taxon>
        <taxon>Gammaproteobacteria</taxon>
        <taxon>Cellvibrionales</taxon>
        <taxon>Halieaceae</taxon>
        <taxon>Candidatus Paraluminiphilus</taxon>
    </lineage>
</organism>
<evidence type="ECO:0000256" key="2">
    <source>
        <dbReference type="ARBA" id="ARBA00022598"/>
    </source>
</evidence>
<evidence type="ECO:0000259" key="14">
    <source>
        <dbReference type="Pfam" id="PF08245"/>
    </source>
</evidence>
<dbReference type="InterPro" id="IPR005863">
    <property type="entry name" value="UDP-N-AcMur_synth"/>
</dbReference>
<dbReference type="NCBIfam" id="TIGR01143">
    <property type="entry name" value="murF"/>
    <property type="match status" value="1"/>
</dbReference>
<dbReference type="SUPFAM" id="SSF63418">
    <property type="entry name" value="MurE/MurF N-terminal domain"/>
    <property type="match status" value="1"/>
</dbReference>